<keyword evidence="3" id="KW-0804">Transcription</keyword>
<dbReference type="InterPro" id="IPR018060">
    <property type="entry name" value="HTH_AraC"/>
</dbReference>
<dbReference type="InterPro" id="IPR020449">
    <property type="entry name" value="Tscrpt_reg_AraC-type_HTH"/>
</dbReference>
<keyword evidence="2" id="KW-0238">DNA-binding</keyword>
<evidence type="ECO:0000256" key="2">
    <source>
        <dbReference type="ARBA" id="ARBA00023125"/>
    </source>
</evidence>
<protein>
    <submittedName>
        <fullName evidence="5">AraC family transcriptional regulator</fullName>
    </submittedName>
</protein>
<reference evidence="5" key="1">
    <citation type="submission" date="2022-05" db="EMBL/GenBank/DDBJ databases">
        <authorList>
            <person name="Park J.-S."/>
        </authorList>
    </citation>
    <scope>NUCLEOTIDE SEQUENCE</scope>
    <source>
        <strain evidence="5">2012CJ41-6</strain>
    </source>
</reference>
<proteinExistence type="predicted"/>
<dbReference type="InterPro" id="IPR009057">
    <property type="entry name" value="Homeodomain-like_sf"/>
</dbReference>
<evidence type="ECO:0000313" key="5">
    <source>
        <dbReference type="EMBL" id="MCL6282454.1"/>
    </source>
</evidence>
<evidence type="ECO:0000256" key="1">
    <source>
        <dbReference type="ARBA" id="ARBA00023015"/>
    </source>
</evidence>
<dbReference type="Pfam" id="PF12833">
    <property type="entry name" value="HTH_18"/>
    <property type="match status" value="1"/>
</dbReference>
<evidence type="ECO:0000259" key="4">
    <source>
        <dbReference type="PROSITE" id="PS01124"/>
    </source>
</evidence>
<dbReference type="Pfam" id="PF12625">
    <property type="entry name" value="Arabinose_bd"/>
    <property type="match status" value="1"/>
</dbReference>
<feature type="domain" description="HTH araC/xylS-type" evidence="4">
    <location>
        <begin position="214"/>
        <end position="312"/>
    </location>
</feature>
<accession>A0ABT0Q0I9</accession>
<dbReference type="Proteomes" id="UP001203880">
    <property type="component" value="Unassembled WGS sequence"/>
</dbReference>
<dbReference type="SUPFAM" id="SSF46689">
    <property type="entry name" value="Homeodomain-like"/>
    <property type="match status" value="1"/>
</dbReference>
<dbReference type="RefSeq" id="WP_249706624.1">
    <property type="nucleotide sequence ID" value="NZ_JAMFMB010000002.1"/>
</dbReference>
<gene>
    <name evidence="5" type="ORF">M3P21_02835</name>
</gene>
<name>A0ABT0Q0I9_9RHOB</name>
<dbReference type="Gene3D" id="1.10.10.60">
    <property type="entry name" value="Homeodomain-like"/>
    <property type="match status" value="1"/>
</dbReference>
<dbReference type="PANTHER" id="PTHR47894">
    <property type="entry name" value="HTH-TYPE TRANSCRIPTIONAL REGULATOR GADX"/>
    <property type="match status" value="1"/>
</dbReference>
<keyword evidence="6" id="KW-1185">Reference proteome</keyword>
<dbReference type="SMART" id="SM00342">
    <property type="entry name" value="HTH_ARAC"/>
    <property type="match status" value="1"/>
</dbReference>
<sequence>MSRADLCKALKCRDDDIGSYVLETTPDRYLRLFEQAAIDLGDPSLGLNIAKSANPNHFGLLGYIADNATSIRDFCVFVDHYFDIFTPHFGIEFNRSGGLCKVTYSEELLPGSDCRQDIDFTLGFLVETMRKKIGDMRWTPKFCYFTYSKPKHLSVHHDVFGTELKFNAPVNQIIFDQKILQVPISGVDSDLLTVLRQQADLLINQPYAFQNIVRKVKLILTSQLSQSNLTAESVADKLNTSVRKLHRDLSREDTSFRELRNQVIEAAAKEALDFSDASVSEIAESLGYSETSAFVRAFKRTEGISPLQYRKRAS</sequence>
<keyword evidence="1" id="KW-0805">Transcription regulation</keyword>
<evidence type="ECO:0000313" key="6">
    <source>
        <dbReference type="Proteomes" id="UP001203880"/>
    </source>
</evidence>
<comment type="caution">
    <text evidence="5">The sequence shown here is derived from an EMBL/GenBank/DDBJ whole genome shotgun (WGS) entry which is preliminary data.</text>
</comment>
<dbReference type="EMBL" id="JAMFMB010000002">
    <property type="protein sequence ID" value="MCL6282454.1"/>
    <property type="molecule type" value="Genomic_DNA"/>
</dbReference>
<dbReference type="InterPro" id="IPR032687">
    <property type="entry name" value="AraC-type_N"/>
</dbReference>
<organism evidence="5 6">
    <name type="scientific">Ruegeria spongiae</name>
    <dbReference type="NCBI Taxonomy" id="2942209"/>
    <lineage>
        <taxon>Bacteria</taxon>
        <taxon>Pseudomonadati</taxon>
        <taxon>Pseudomonadota</taxon>
        <taxon>Alphaproteobacteria</taxon>
        <taxon>Rhodobacterales</taxon>
        <taxon>Roseobacteraceae</taxon>
        <taxon>Ruegeria</taxon>
    </lineage>
</organism>
<dbReference type="PRINTS" id="PR00032">
    <property type="entry name" value="HTHARAC"/>
</dbReference>
<evidence type="ECO:0000256" key="3">
    <source>
        <dbReference type="ARBA" id="ARBA00023163"/>
    </source>
</evidence>
<dbReference type="PANTHER" id="PTHR47894:SF4">
    <property type="entry name" value="HTH-TYPE TRANSCRIPTIONAL REGULATOR GADX"/>
    <property type="match status" value="1"/>
</dbReference>
<dbReference type="PROSITE" id="PS01124">
    <property type="entry name" value="HTH_ARAC_FAMILY_2"/>
    <property type="match status" value="1"/>
</dbReference>